<gene>
    <name evidence="3" type="ORF">ED208_10235</name>
</gene>
<organism evidence="3 4">
    <name type="scientific">Stagnimonas aquatica</name>
    <dbReference type="NCBI Taxonomy" id="2689987"/>
    <lineage>
        <taxon>Bacteria</taxon>
        <taxon>Pseudomonadati</taxon>
        <taxon>Pseudomonadota</taxon>
        <taxon>Gammaproteobacteria</taxon>
        <taxon>Nevskiales</taxon>
        <taxon>Nevskiaceae</taxon>
        <taxon>Stagnimonas</taxon>
    </lineage>
</organism>
<protein>
    <submittedName>
        <fullName evidence="3">2-(1,2-epoxy-1,2-dihydrophenyl)acetyl-CoA isomerase</fullName>
        <ecNumber evidence="3">4.2.1.17</ecNumber>
    </submittedName>
</protein>
<dbReference type="EC" id="4.2.1.17" evidence="3"/>
<accession>A0A3N0V9W1</accession>
<dbReference type="CDD" id="cd06558">
    <property type="entry name" value="crotonase-like"/>
    <property type="match status" value="1"/>
</dbReference>
<evidence type="ECO:0000256" key="1">
    <source>
        <dbReference type="ARBA" id="ARBA00005254"/>
    </source>
</evidence>
<name>A0A3N0V9W1_9GAMM</name>
<dbReference type="PANTHER" id="PTHR43459">
    <property type="entry name" value="ENOYL-COA HYDRATASE"/>
    <property type="match status" value="1"/>
</dbReference>
<dbReference type="Gene3D" id="3.90.226.10">
    <property type="entry name" value="2-enoyl-CoA Hydratase, Chain A, domain 1"/>
    <property type="match status" value="1"/>
</dbReference>
<dbReference type="GO" id="GO:0016853">
    <property type="term" value="F:isomerase activity"/>
    <property type="evidence" value="ECO:0007669"/>
    <property type="project" value="UniProtKB-KW"/>
</dbReference>
<dbReference type="Pfam" id="PF00378">
    <property type="entry name" value="ECH_1"/>
    <property type="match status" value="1"/>
</dbReference>
<evidence type="ECO:0000256" key="2">
    <source>
        <dbReference type="RuleBase" id="RU003707"/>
    </source>
</evidence>
<dbReference type="InterPro" id="IPR029045">
    <property type="entry name" value="ClpP/crotonase-like_dom_sf"/>
</dbReference>
<dbReference type="PANTHER" id="PTHR43459:SF1">
    <property type="entry name" value="EG:BACN32G11.4 PROTEIN"/>
    <property type="match status" value="1"/>
</dbReference>
<dbReference type="InterPro" id="IPR014748">
    <property type="entry name" value="Enoyl-CoA_hydra_C"/>
</dbReference>
<dbReference type="Gene3D" id="1.10.12.10">
    <property type="entry name" value="Lyase 2-enoyl-coa Hydratase, Chain A, domain 2"/>
    <property type="match status" value="1"/>
</dbReference>
<dbReference type="AlphaFoldDB" id="A0A3N0V9W1"/>
<dbReference type="PROSITE" id="PS00166">
    <property type="entry name" value="ENOYL_COA_HYDRATASE"/>
    <property type="match status" value="1"/>
</dbReference>
<dbReference type="GO" id="GO:0004300">
    <property type="term" value="F:enoyl-CoA hydratase activity"/>
    <property type="evidence" value="ECO:0007669"/>
    <property type="project" value="UniProtKB-EC"/>
</dbReference>
<dbReference type="RefSeq" id="WP_123211802.1">
    <property type="nucleotide sequence ID" value="NZ_RJVO01000004.1"/>
</dbReference>
<dbReference type="InterPro" id="IPR018376">
    <property type="entry name" value="Enoyl-CoA_hyd/isom_CS"/>
</dbReference>
<dbReference type="Proteomes" id="UP000282106">
    <property type="component" value="Unassembled WGS sequence"/>
</dbReference>
<keyword evidence="3" id="KW-0413">Isomerase</keyword>
<dbReference type="EMBL" id="RJVO01000004">
    <property type="protein sequence ID" value="ROH89505.1"/>
    <property type="molecule type" value="Genomic_DNA"/>
</dbReference>
<proteinExistence type="inferred from homology"/>
<evidence type="ECO:0000313" key="4">
    <source>
        <dbReference type="Proteomes" id="UP000282106"/>
    </source>
</evidence>
<reference evidence="3 4" key="1">
    <citation type="submission" date="2018-10" db="EMBL/GenBank/DDBJ databases">
        <authorList>
            <person name="Chen W.-M."/>
        </authorList>
    </citation>
    <scope>NUCLEOTIDE SEQUENCE [LARGE SCALE GENOMIC DNA]</scope>
    <source>
        <strain evidence="3 4">THS-13</strain>
    </source>
</reference>
<keyword evidence="4" id="KW-1185">Reference proteome</keyword>
<dbReference type="InterPro" id="IPR001753">
    <property type="entry name" value="Enoyl-CoA_hydra/iso"/>
</dbReference>
<sequence length="266" mass="28704">MNFQDILYSVEDRVALLKLNRPKALNAMTLSLMEELGQAFDQAATDPAVKVIVLTGEGRGFSTGADLAATAAKPPLDVQGRLDLGYALDRYYNPLILKMRSLPKPVIAAVNGVAAGAGANLALMADLTIAARSSYFLQAFVNIGLIPDAGGTWILPRALGQQRAMGLALLGERLPAEQARDWGLIWEVMDDEQLLPGVLTLARRLADGPAIAIERIKRAVHAAAGNDLAKQLDLESDLQRECGRSLDFQEGAMAFVQKRKPNFKGR</sequence>
<comment type="similarity">
    <text evidence="1 2">Belongs to the enoyl-CoA hydratase/isomerase family.</text>
</comment>
<dbReference type="InParanoid" id="A0A3N0V9W1"/>
<dbReference type="SUPFAM" id="SSF52096">
    <property type="entry name" value="ClpP/crotonase"/>
    <property type="match status" value="1"/>
</dbReference>
<keyword evidence="3" id="KW-0456">Lyase</keyword>
<comment type="caution">
    <text evidence="3">The sequence shown here is derived from an EMBL/GenBank/DDBJ whole genome shotgun (WGS) entry which is preliminary data.</text>
</comment>
<dbReference type="FunCoup" id="A0A3N0V9W1">
    <property type="interactions" value="123"/>
</dbReference>
<evidence type="ECO:0000313" key="3">
    <source>
        <dbReference type="EMBL" id="ROH89505.1"/>
    </source>
</evidence>